<dbReference type="AlphaFoldDB" id="A0A5K7ZTK5"/>
<dbReference type="RefSeq" id="WP_155311084.1">
    <property type="nucleotide sequence ID" value="NZ_AP021876.1"/>
</dbReference>
<dbReference type="InterPro" id="IPR014793">
    <property type="entry name" value="DsrD"/>
</dbReference>
<feature type="domain" description="Dissimilatory sulphite reductase D" evidence="1">
    <location>
        <begin position="6"/>
        <end position="68"/>
    </location>
</feature>
<evidence type="ECO:0000259" key="1">
    <source>
        <dbReference type="Pfam" id="PF08679"/>
    </source>
</evidence>
<evidence type="ECO:0000313" key="3">
    <source>
        <dbReference type="Proteomes" id="UP000425960"/>
    </source>
</evidence>
<dbReference type="Pfam" id="PF08679">
    <property type="entry name" value="DsrD"/>
    <property type="match status" value="1"/>
</dbReference>
<reference evidence="2 3" key="1">
    <citation type="submission" date="2019-11" db="EMBL/GenBank/DDBJ databases">
        <title>Comparative genomics of hydrocarbon-degrading Desulfosarcina strains.</title>
        <authorList>
            <person name="Watanabe M."/>
            <person name="Kojima H."/>
            <person name="Fukui M."/>
        </authorList>
    </citation>
    <scope>NUCLEOTIDE SEQUENCE [LARGE SCALE GENOMIC DNA]</scope>
    <source>
        <strain evidence="2 3">28bB2T</strain>
    </source>
</reference>
<name>A0A5K7ZTK5_9BACT</name>
<dbReference type="InterPro" id="IPR036390">
    <property type="entry name" value="WH_DNA-bd_sf"/>
</dbReference>
<accession>A0A5K7ZTK5</accession>
<gene>
    <name evidence="2" type="primary">dsvD</name>
    <name evidence="2" type="ORF">DSCO28_40960</name>
</gene>
<organism evidence="2 3">
    <name type="scientific">Desulfosarcina ovata subsp. sediminis</name>
    <dbReference type="NCBI Taxonomy" id="885957"/>
    <lineage>
        <taxon>Bacteria</taxon>
        <taxon>Pseudomonadati</taxon>
        <taxon>Thermodesulfobacteriota</taxon>
        <taxon>Desulfobacteria</taxon>
        <taxon>Desulfobacterales</taxon>
        <taxon>Desulfosarcinaceae</taxon>
        <taxon>Desulfosarcina</taxon>
    </lineage>
</organism>
<protein>
    <submittedName>
        <fullName evidence="2">Protein DsvD</fullName>
    </submittedName>
</protein>
<evidence type="ECO:0000313" key="2">
    <source>
        <dbReference type="EMBL" id="BBO83530.1"/>
    </source>
</evidence>
<dbReference type="InterPro" id="IPR036388">
    <property type="entry name" value="WH-like_DNA-bd_sf"/>
</dbReference>
<dbReference type="Gene3D" id="1.10.10.10">
    <property type="entry name" value="Winged helix-like DNA-binding domain superfamily/Winged helix DNA-binding domain"/>
    <property type="match status" value="1"/>
</dbReference>
<proteinExistence type="predicted"/>
<dbReference type="SUPFAM" id="SSF46785">
    <property type="entry name" value="Winged helix' DNA-binding domain"/>
    <property type="match status" value="1"/>
</dbReference>
<dbReference type="Proteomes" id="UP000425960">
    <property type="component" value="Chromosome"/>
</dbReference>
<dbReference type="EMBL" id="AP021876">
    <property type="protein sequence ID" value="BBO83530.1"/>
    <property type="molecule type" value="Genomic_DNA"/>
</dbReference>
<dbReference type="KEGG" id="dov:DSCO28_40960"/>
<sequence>MEYEEAKKLIVEQLTKKLKTKSKFYFNDLSKILDMKPREAKKIVNKLVTENVLEYWSSGSTSMYGLPGTGKQSGAEHED</sequence>